<organism evidence="2 3">
    <name type="scientific">Trichoderma lentiforme</name>
    <dbReference type="NCBI Taxonomy" id="1567552"/>
    <lineage>
        <taxon>Eukaryota</taxon>
        <taxon>Fungi</taxon>
        <taxon>Dikarya</taxon>
        <taxon>Ascomycota</taxon>
        <taxon>Pezizomycotina</taxon>
        <taxon>Sordariomycetes</taxon>
        <taxon>Hypocreomycetidae</taxon>
        <taxon>Hypocreales</taxon>
        <taxon>Hypocreaceae</taxon>
        <taxon>Trichoderma</taxon>
    </lineage>
</organism>
<evidence type="ECO:0000256" key="1">
    <source>
        <dbReference type="SAM" id="MobiDB-lite"/>
    </source>
</evidence>
<accession>A0A9P4XHM7</accession>
<name>A0A9P4XHM7_9HYPO</name>
<reference evidence="2 3" key="1">
    <citation type="submission" date="2018-06" db="EMBL/GenBank/DDBJ databases">
        <title>Genome analysis of cellulolytic fungus Trichoderma lentiforme CFAM-422.</title>
        <authorList>
            <person name="Steindorff A.S."/>
            <person name="Formighieri E.F."/>
            <person name="Midorikawa G.E.O."/>
            <person name="Tamietti M.S."/>
            <person name="Ramos E.Z."/>
            <person name="Silva A.S."/>
            <person name="Bon E.P.S."/>
            <person name="Mendes T.D."/>
            <person name="Damaso M.C.T."/>
            <person name="Favaro L.C.L."/>
        </authorList>
    </citation>
    <scope>NUCLEOTIDE SEQUENCE [LARGE SCALE GENOMIC DNA]</scope>
    <source>
        <strain evidence="2 3">CFAM-422</strain>
    </source>
</reference>
<evidence type="ECO:0000313" key="2">
    <source>
        <dbReference type="EMBL" id="KAF3072534.1"/>
    </source>
</evidence>
<evidence type="ECO:0000313" key="3">
    <source>
        <dbReference type="Proteomes" id="UP000801864"/>
    </source>
</evidence>
<protein>
    <submittedName>
        <fullName evidence="2">Uncharacterized protein</fullName>
    </submittedName>
</protein>
<gene>
    <name evidence="2" type="ORF">CFAM422_005183</name>
</gene>
<feature type="region of interest" description="Disordered" evidence="1">
    <location>
        <begin position="1"/>
        <end position="63"/>
    </location>
</feature>
<feature type="compositionally biased region" description="Basic residues" evidence="1">
    <location>
        <begin position="18"/>
        <end position="35"/>
    </location>
</feature>
<dbReference type="Proteomes" id="UP000801864">
    <property type="component" value="Unassembled WGS sequence"/>
</dbReference>
<feature type="compositionally biased region" description="Basic and acidic residues" evidence="1">
    <location>
        <begin position="36"/>
        <end position="45"/>
    </location>
</feature>
<sequence length="63" mass="7426">MQLQFCPATHRTIMSGRDKKKRKEKKQLPKHRRKDRPGLRPERHSAPRRGPSPSTHTPSLARY</sequence>
<dbReference type="EMBL" id="QLNT01000008">
    <property type="protein sequence ID" value="KAF3072534.1"/>
    <property type="molecule type" value="Genomic_DNA"/>
</dbReference>
<dbReference type="AlphaFoldDB" id="A0A9P4XHM7"/>
<keyword evidence="3" id="KW-1185">Reference proteome</keyword>
<feature type="compositionally biased region" description="Polar residues" evidence="1">
    <location>
        <begin position="52"/>
        <end position="63"/>
    </location>
</feature>
<proteinExistence type="predicted"/>
<comment type="caution">
    <text evidence="2">The sequence shown here is derived from an EMBL/GenBank/DDBJ whole genome shotgun (WGS) entry which is preliminary data.</text>
</comment>